<proteinExistence type="inferred from homology"/>
<evidence type="ECO:0000256" key="1">
    <source>
        <dbReference type="ARBA" id="ARBA00000439"/>
    </source>
</evidence>
<dbReference type="STRING" id="1891926.Fuma_03217"/>
<dbReference type="Pfam" id="PF02446">
    <property type="entry name" value="Glyco_hydro_77"/>
    <property type="match status" value="1"/>
</dbReference>
<dbReference type="EC" id="2.4.1.25" evidence="3 10"/>
<protein>
    <recommendedName>
        <fullName evidence="4 10">4-alpha-glucanotransferase</fullName>
        <ecNumber evidence="3 10">2.4.1.25</ecNumber>
    </recommendedName>
    <alternativeName>
        <fullName evidence="8 10">Amylomaltase</fullName>
    </alternativeName>
    <alternativeName>
        <fullName evidence="9 10">Disproportionating enzyme</fullName>
    </alternativeName>
</protein>
<evidence type="ECO:0000256" key="9">
    <source>
        <dbReference type="ARBA" id="ARBA00031501"/>
    </source>
</evidence>
<evidence type="ECO:0000313" key="12">
    <source>
        <dbReference type="Proteomes" id="UP000187735"/>
    </source>
</evidence>
<dbReference type="GO" id="GO:0005975">
    <property type="term" value="P:carbohydrate metabolic process"/>
    <property type="evidence" value="ECO:0007669"/>
    <property type="project" value="InterPro"/>
</dbReference>
<dbReference type="SUPFAM" id="SSF51445">
    <property type="entry name" value="(Trans)glycosidases"/>
    <property type="match status" value="1"/>
</dbReference>
<dbReference type="EMBL" id="CP017641">
    <property type="protein sequence ID" value="APZ93599.1"/>
    <property type="molecule type" value="Genomic_DNA"/>
</dbReference>
<evidence type="ECO:0000256" key="6">
    <source>
        <dbReference type="ARBA" id="ARBA00022679"/>
    </source>
</evidence>
<comment type="catalytic activity">
    <reaction evidence="1 10">
        <text>Transfers a segment of a (1-&gt;4)-alpha-D-glucan to a new position in an acceptor, which may be glucose or a (1-&gt;4)-alpha-D-glucan.</text>
        <dbReference type="EC" id="2.4.1.25"/>
    </reaction>
</comment>
<evidence type="ECO:0000256" key="8">
    <source>
        <dbReference type="ARBA" id="ARBA00031423"/>
    </source>
</evidence>
<dbReference type="KEGG" id="fmr:Fuma_03217"/>
<accession>A0A1P8WHQ9</accession>
<dbReference type="RefSeq" id="WP_077025039.1">
    <property type="nucleotide sequence ID" value="NZ_CP017641.1"/>
</dbReference>
<keyword evidence="7 10" id="KW-0119">Carbohydrate metabolism</keyword>
<dbReference type="OrthoDB" id="9811841at2"/>
<dbReference type="Proteomes" id="UP000187735">
    <property type="component" value="Chromosome"/>
</dbReference>
<evidence type="ECO:0000256" key="5">
    <source>
        <dbReference type="ARBA" id="ARBA00022676"/>
    </source>
</evidence>
<dbReference type="InterPro" id="IPR017853">
    <property type="entry name" value="GH"/>
</dbReference>
<keyword evidence="12" id="KW-1185">Reference proteome</keyword>
<name>A0A1P8WHQ9_9PLAN</name>
<comment type="similarity">
    <text evidence="2 10">Belongs to the disproportionating enzyme family.</text>
</comment>
<dbReference type="Gene3D" id="3.20.20.80">
    <property type="entry name" value="Glycosidases"/>
    <property type="match status" value="1"/>
</dbReference>
<dbReference type="PANTHER" id="PTHR32438">
    <property type="entry name" value="4-ALPHA-GLUCANOTRANSFERASE DPE1, CHLOROPLASTIC/AMYLOPLASTIC"/>
    <property type="match status" value="1"/>
</dbReference>
<dbReference type="NCBIfam" id="NF011080">
    <property type="entry name" value="PRK14508.1-3"/>
    <property type="match status" value="1"/>
</dbReference>
<dbReference type="GO" id="GO:0004134">
    <property type="term" value="F:4-alpha-glucanotransferase activity"/>
    <property type="evidence" value="ECO:0007669"/>
    <property type="project" value="UniProtKB-EC"/>
</dbReference>
<sequence length="514" mass="57726">MRFPRSSGVLLPVFSLPAEPSSSAGASDASTVIGDLGASAYRFVDFLQSAGQTIWQLLPLGPPALGDSPYSSYSAFAGNPLLISCDLLVADGLLTPQQLADAAVPQDTCKDRVHYDLARATKLPLLKLAFNTFRQQQNHARNLQYADFCERNQAWLIDFARFDAFSHDFGDPDWSKWDAELIRRTPAALADVDSKLADEIEFAKFQQFVFADQWSKLKSYAHERDVQIYGDMPIFVAYESVDVWTDQHLFMLDDAGRPTVVAGVPPDYFSATGQMWGNPLYRWDRIGDSGYEWWIRRFRQAFEFFDILRIDHFRGFESYWEIPANAENAIAGQWITGPRDAPFEAARAALGDLPIVAEDLGLITDEVHWLRDRLGFPGMRVLQFGYEDDSDPYHRPDAWPDHSVGYSGTHDNDTVMGWYAKRKQDGTDAILNRFLSGDPDSVHVELVRSVLNSAADTAILPMQDILGLGSEARINTPGEAQGNWTWRCSADALTEDLASRLRSWTEASGRRRTT</sequence>
<dbReference type="AlphaFoldDB" id="A0A1P8WHQ9"/>
<organism evidence="11 12">
    <name type="scientific">Fuerstiella marisgermanici</name>
    <dbReference type="NCBI Taxonomy" id="1891926"/>
    <lineage>
        <taxon>Bacteria</taxon>
        <taxon>Pseudomonadati</taxon>
        <taxon>Planctomycetota</taxon>
        <taxon>Planctomycetia</taxon>
        <taxon>Planctomycetales</taxon>
        <taxon>Planctomycetaceae</taxon>
        <taxon>Fuerstiella</taxon>
    </lineage>
</organism>
<dbReference type="NCBIfam" id="TIGR00217">
    <property type="entry name" value="malQ"/>
    <property type="match status" value="1"/>
</dbReference>
<evidence type="ECO:0000256" key="7">
    <source>
        <dbReference type="ARBA" id="ARBA00023277"/>
    </source>
</evidence>
<evidence type="ECO:0000313" key="11">
    <source>
        <dbReference type="EMBL" id="APZ93599.1"/>
    </source>
</evidence>
<keyword evidence="6 10" id="KW-0808">Transferase</keyword>
<dbReference type="PANTHER" id="PTHR32438:SF5">
    <property type="entry name" value="4-ALPHA-GLUCANOTRANSFERASE DPE1, CHLOROPLASTIC_AMYLOPLASTIC"/>
    <property type="match status" value="1"/>
</dbReference>
<reference evidence="11 12" key="1">
    <citation type="journal article" date="2016" name="Front. Microbiol.">
        <title>Fuerstia marisgermanicae gen. nov., sp. nov., an Unusual Member of the Phylum Planctomycetes from the German Wadden Sea.</title>
        <authorList>
            <person name="Kohn T."/>
            <person name="Heuer A."/>
            <person name="Jogler M."/>
            <person name="Vollmers J."/>
            <person name="Boedeker C."/>
            <person name="Bunk B."/>
            <person name="Rast P."/>
            <person name="Borchert D."/>
            <person name="Glockner I."/>
            <person name="Freese H.M."/>
            <person name="Klenk H.P."/>
            <person name="Overmann J."/>
            <person name="Kaster A.K."/>
            <person name="Rohde M."/>
            <person name="Wiegand S."/>
            <person name="Jogler C."/>
        </authorList>
    </citation>
    <scope>NUCLEOTIDE SEQUENCE [LARGE SCALE GENOMIC DNA]</scope>
    <source>
        <strain evidence="11 12">NH11</strain>
    </source>
</reference>
<dbReference type="InterPro" id="IPR003385">
    <property type="entry name" value="Glyco_hydro_77"/>
</dbReference>
<keyword evidence="5 10" id="KW-0328">Glycosyltransferase</keyword>
<evidence type="ECO:0000256" key="10">
    <source>
        <dbReference type="RuleBase" id="RU361207"/>
    </source>
</evidence>
<gene>
    <name evidence="11" type="primary">malQ</name>
    <name evidence="11" type="ORF">Fuma_03217</name>
</gene>
<evidence type="ECO:0000256" key="2">
    <source>
        <dbReference type="ARBA" id="ARBA00005684"/>
    </source>
</evidence>
<evidence type="ECO:0000256" key="4">
    <source>
        <dbReference type="ARBA" id="ARBA00020295"/>
    </source>
</evidence>
<evidence type="ECO:0000256" key="3">
    <source>
        <dbReference type="ARBA" id="ARBA00012560"/>
    </source>
</evidence>